<proteinExistence type="predicted"/>
<dbReference type="EMBL" id="CP022163">
    <property type="protein sequence ID" value="ATB31440.1"/>
    <property type="molecule type" value="Genomic_DNA"/>
</dbReference>
<reference evidence="4 5" key="1">
    <citation type="submission" date="2017-06" db="EMBL/GenBank/DDBJ databases">
        <authorList>
            <person name="Kim H.J."/>
            <person name="Triplett B.A."/>
        </authorList>
    </citation>
    <scope>NUCLEOTIDE SEQUENCE [LARGE SCALE GENOMIC DNA]</scope>
    <source>
        <strain evidence="4 5">DSM 14713</strain>
    </source>
</reference>
<evidence type="ECO:0000259" key="3">
    <source>
        <dbReference type="Pfam" id="PF13529"/>
    </source>
</evidence>
<name>A0A250IJQ3_9BACT</name>
<organism evidence="4 5">
    <name type="scientific">Melittangium boletus DSM 14713</name>
    <dbReference type="NCBI Taxonomy" id="1294270"/>
    <lineage>
        <taxon>Bacteria</taxon>
        <taxon>Pseudomonadati</taxon>
        <taxon>Myxococcota</taxon>
        <taxon>Myxococcia</taxon>
        <taxon>Myxococcales</taxon>
        <taxon>Cystobacterineae</taxon>
        <taxon>Archangiaceae</taxon>
        <taxon>Melittangium</taxon>
    </lineage>
</organism>
<dbReference type="KEGG" id="mbd:MEBOL_004903"/>
<keyword evidence="2" id="KW-0732">Signal</keyword>
<keyword evidence="5" id="KW-1185">Reference proteome</keyword>
<accession>A0A250IJQ3</accession>
<gene>
    <name evidence="4" type="ORF">MEBOL_004903</name>
</gene>
<evidence type="ECO:0000256" key="2">
    <source>
        <dbReference type="SAM" id="SignalP"/>
    </source>
</evidence>
<feature type="domain" description="Peptidase C39-like" evidence="3">
    <location>
        <begin position="224"/>
        <end position="363"/>
    </location>
</feature>
<evidence type="ECO:0000313" key="4">
    <source>
        <dbReference type="EMBL" id="ATB31440.1"/>
    </source>
</evidence>
<feature type="signal peptide" evidence="2">
    <location>
        <begin position="1"/>
        <end position="21"/>
    </location>
</feature>
<sequence length="409" mass="43833">MRTPTVRASCCLFLLTATLSACGPKVRPTSPREEDPVARIWRTSAQARDFERFTHQGTRLTPDGALELEPSAPPTPAGADPAHPEGGHLAGSAISQVQSLPEGFNNVVPSFDVLTPPGTWVRLTLAARVAGQWTKEYDFGVWALDTSTVTRRSAGRQEDAHGKVLTDTLVLGQKADGLRMTVWLYSTRPGVSPHVRALAAAMTDTQRALPETPSDERAWGTVLAVPGRSQLLYPPDGGVWCSPTSVSMLLAYWSGQLGRDALGVPVPEAASRVYDATYEGTGNWPFNTAYASSLAEGALHGLVARFDSFAQVERLIARGIPISISVAYGEGELTGSPVRSSNGHLLVVKGFTSEGDVVCNDPAFPSDESVNVTYRRAELLRAWDHSNRSAYVLWPAGTELPAGALTFVP</sequence>
<feature type="chain" id="PRO_5013146057" description="Peptidase C39-like domain-containing protein" evidence="2">
    <location>
        <begin position="22"/>
        <end position="409"/>
    </location>
</feature>
<dbReference type="Gene3D" id="3.90.70.10">
    <property type="entry name" value="Cysteine proteinases"/>
    <property type="match status" value="1"/>
</dbReference>
<evidence type="ECO:0000313" key="5">
    <source>
        <dbReference type="Proteomes" id="UP000217289"/>
    </source>
</evidence>
<dbReference type="InterPro" id="IPR039564">
    <property type="entry name" value="Peptidase_C39-like"/>
</dbReference>
<dbReference type="PROSITE" id="PS51257">
    <property type="entry name" value="PROKAR_LIPOPROTEIN"/>
    <property type="match status" value="1"/>
</dbReference>
<protein>
    <recommendedName>
        <fullName evidence="3">Peptidase C39-like domain-containing protein</fullName>
    </recommendedName>
</protein>
<dbReference type="Pfam" id="PF13529">
    <property type="entry name" value="Peptidase_C39_2"/>
    <property type="match status" value="1"/>
</dbReference>
<dbReference type="AlphaFoldDB" id="A0A250IJQ3"/>
<dbReference type="Proteomes" id="UP000217289">
    <property type="component" value="Chromosome"/>
</dbReference>
<feature type="region of interest" description="Disordered" evidence="1">
    <location>
        <begin position="61"/>
        <end position="89"/>
    </location>
</feature>
<evidence type="ECO:0000256" key="1">
    <source>
        <dbReference type="SAM" id="MobiDB-lite"/>
    </source>
</evidence>